<dbReference type="EMBL" id="BAAATA010000009">
    <property type="protein sequence ID" value="GAA2485274.1"/>
    <property type="molecule type" value="Genomic_DNA"/>
</dbReference>
<sequence length="72" mass="7956">MHEPFVIRLRRIACRVRAGEVARPLTRLHPKEPSLTGGPAVPGPPFLPIRGVSICRPVRRQDSASARTAPPW</sequence>
<reference evidence="2" key="1">
    <citation type="journal article" date="2019" name="Int. J. Syst. Evol. Microbiol.">
        <title>The Global Catalogue of Microorganisms (GCM) 10K type strain sequencing project: providing services to taxonomists for standard genome sequencing and annotation.</title>
        <authorList>
            <consortium name="The Broad Institute Genomics Platform"/>
            <consortium name="The Broad Institute Genome Sequencing Center for Infectious Disease"/>
            <person name="Wu L."/>
            <person name="Ma J."/>
        </authorList>
    </citation>
    <scope>NUCLEOTIDE SEQUENCE [LARGE SCALE GENOMIC DNA]</scope>
    <source>
        <strain evidence="2">JCM 6307</strain>
    </source>
</reference>
<accession>A0ABP5YT35</accession>
<name>A0ABP5YT35_9ACTN</name>
<proteinExistence type="predicted"/>
<organism evidence="1 2">
    <name type="scientific">Streptomyces thermolineatus</name>
    <dbReference type="NCBI Taxonomy" id="44033"/>
    <lineage>
        <taxon>Bacteria</taxon>
        <taxon>Bacillati</taxon>
        <taxon>Actinomycetota</taxon>
        <taxon>Actinomycetes</taxon>
        <taxon>Kitasatosporales</taxon>
        <taxon>Streptomycetaceae</taxon>
        <taxon>Streptomyces</taxon>
    </lineage>
</organism>
<keyword evidence="2" id="KW-1185">Reference proteome</keyword>
<gene>
    <name evidence="1" type="ORF">GCM10010406_21930</name>
</gene>
<evidence type="ECO:0000313" key="2">
    <source>
        <dbReference type="Proteomes" id="UP001501358"/>
    </source>
</evidence>
<dbReference type="Proteomes" id="UP001501358">
    <property type="component" value="Unassembled WGS sequence"/>
</dbReference>
<protein>
    <submittedName>
        <fullName evidence="1">Uncharacterized protein</fullName>
    </submittedName>
</protein>
<comment type="caution">
    <text evidence="1">The sequence shown here is derived from an EMBL/GenBank/DDBJ whole genome shotgun (WGS) entry which is preliminary data.</text>
</comment>
<evidence type="ECO:0000313" key="1">
    <source>
        <dbReference type="EMBL" id="GAA2485274.1"/>
    </source>
</evidence>